<protein>
    <submittedName>
        <fullName evidence="2">BTB/POZ domain-containing protein</fullName>
    </submittedName>
</protein>
<evidence type="ECO:0000313" key="2">
    <source>
        <dbReference type="EMBL" id="KAK8964348.1"/>
    </source>
</evidence>
<comment type="caution">
    <text evidence="2">The sequence shown here is derived from an EMBL/GenBank/DDBJ whole genome shotgun (WGS) entry which is preliminary data.</text>
</comment>
<dbReference type="EMBL" id="JBBWWR010000007">
    <property type="protein sequence ID" value="KAK8964348.1"/>
    <property type="molecule type" value="Genomic_DNA"/>
</dbReference>
<keyword evidence="3" id="KW-1185">Reference proteome</keyword>
<accession>A0ABR2MJK0</accession>
<dbReference type="SUPFAM" id="SSF54695">
    <property type="entry name" value="POZ domain"/>
    <property type="match status" value="1"/>
</dbReference>
<dbReference type="Proteomes" id="UP001412067">
    <property type="component" value="Unassembled WGS sequence"/>
</dbReference>
<sequence length="168" mass="19198">MGSEIFDIDNDDHAKWRVSNFLESWDFSDVIFLVGFERKVIPAHKVILNAYGDFSSSSSSENIIYLPSTAYEVVESQLYSLRDSGLRFNVLSLIKECNEISNHFKTNKNLLGSGKKVEILSSSFEVQQWGIFPHEMPAVIGKLKQFLATDAFRNVYQRPSAYMKQQKS</sequence>
<reference evidence="2 3" key="1">
    <citation type="journal article" date="2022" name="Nat. Plants">
        <title>Genomes of leafy and leafless Platanthera orchids illuminate the evolution of mycoheterotrophy.</title>
        <authorList>
            <person name="Li M.H."/>
            <person name="Liu K.W."/>
            <person name="Li Z."/>
            <person name="Lu H.C."/>
            <person name="Ye Q.L."/>
            <person name="Zhang D."/>
            <person name="Wang J.Y."/>
            <person name="Li Y.F."/>
            <person name="Zhong Z.M."/>
            <person name="Liu X."/>
            <person name="Yu X."/>
            <person name="Liu D.K."/>
            <person name="Tu X.D."/>
            <person name="Liu B."/>
            <person name="Hao Y."/>
            <person name="Liao X.Y."/>
            <person name="Jiang Y.T."/>
            <person name="Sun W.H."/>
            <person name="Chen J."/>
            <person name="Chen Y.Q."/>
            <person name="Ai Y."/>
            <person name="Zhai J.W."/>
            <person name="Wu S.S."/>
            <person name="Zhou Z."/>
            <person name="Hsiao Y.Y."/>
            <person name="Wu W.L."/>
            <person name="Chen Y.Y."/>
            <person name="Lin Y.F."/>
            <person name="Hsu J.L."/>
            <person name="Li C.Y."/>
            <person name="Wang Z.W."/>
            <person name="Zhao X."/>
            <person name="Zhong W.Y."/>
            <person name="Ma X.K."/>
            <person name="Ma L."/>
            <person name="Huang J."/>
            <person name="Chen G.Z."/>
            <person name="Huang M.Z."/>
            <person name="Huang L."/>
            <person name="Peng D.H."/>
            <person name="Luo Y.B."/>
            <person name="Zou S.Q."/>
            <person name="Chen S.P."/>
            <person name="Lan S."/>
            <person name="Tsai W.C."/>
            <person name="Van de Peer Y."/>
            <person name="Liu Z.J."/>
        </authorList>
    </citation>
    <scope>NUCLEOTIDE SEQUENCE [LARGE SCALE GENOMIC DNA]</scope>
    <source>
        <strain evidence="2">Lor288</strain>
    </source>
</reference>
<dbReference type="PANTHER" id="PTHR47457:SF1">
    <property type="entry name" value="BTB DOMAIN-CONTAINING PROTEIN-RELATED"/>
    <property type="match status" value="1"/>
</dbReference>
<organism evidence="2 3">
    <name type="scientific">Platanthera guangdongensis</name>
    <dbReference type="NCBI Taxonomy" id="2320717"/>
    <lineage>
        <taxon>Eukaryota</taxon>
        <taxon>Viridiplantae</taxon>
        <taxon>Streptophyta</taxon>
        <taxon>Embryophyta</taxon>
        <taxon>Tracheophyta</taxon>
        <taxon>Spermatophyta</taxon>
        <taxon>Magnoliopsida</taxon>
        <taxon>Liliopsida</taxon>
        <taxon>Asparagales</taxon>
        <taxon>Orchidaceae</taxon>
        <taxon>Orchidoideae</taxon>
        <taxon>Orchideae</taxon>
        <taxon>Orchidinae</taxon>
        <taxon>Platanthera</taxon>
    </lineage>
</organism>
<gene>
    <name evidence="2" type="ORF">KSP40_PGU003037</name>
</gene>
<comment type="pathway">
    <text evidence="1">Protein modification; protein ubiquitination.</text>
</comment>
<dbReference type="Gene3D" id="3.30.710.10">
    <property type="entry name" value="Potassium Channel Kv1.1, Chain A"/>
    <property type="match status" value="1"/>
</dbReference>
<evidence type="ECO:0000256" key="1">
    <source>
        <dbReference type="ARBA" id="ARBA00004906"/>
    </source>
</evidence>
<name>A0ABR2MJK0_9ASPA</name>
<evidence type="ECO:0000313" key="3">
    <source>
        <dbReference type="Proteomes" id="UP001412067"/>
    </source>
</evidence>
<dbReference type="InterPro" id="IPR011333">
    <property type="entry name" value="SKP1/BTB/POZ_sf"/>
</dbReference>
<proteinExistence type="predicted"/>
<dbReference type="PANTHER" id="PTHR47457">
    <property type="entry name" value="OS05G0345500 PROTEIN"/>
    <property type="match status" value="1"/>
</dbReference>